<dbReference type="InterPro" id="IPR008928">
    <property type="entry name" value="6-hairpin_glycosidase_sf"/>
</dbReference>
<feature type="domain" description="Glycosyl hydrolase family 92 N-terminal" evidence="6">
    <location>
        <begin position="39"/>
        <end position="273"/>
    </location>
</feature>
<accession>A0ABS1HN96</accession>
<dbReference type="PANTHER" id="PTHR12143:SF39">
    <property type="entry name" value="SECRETED PROTEIN"/>
    <property type="match status" value="1"/>
</dbReference>
<comment type="caution">
    <text evidence="7">The sequence shown here is derived from an EMBL/GenBank/DDBJ whole genome shotgun (WGS) entry which is preliminary data.</text>
</comment>
<reference evidence="7 8" key="1">
    <citation type="submission" date="2021-01" db="EMBL/GenBank/DDBJ databases">
        <title>Carboxyliciviraga sp.nov., isolated from coastal sediments.</title>
        <authorList>
            <person name="Lu D."/>
            <person name="Zhang T."/>
        </authorList>
    </citation>
    <scope>NUCLEOTIDE SEQUENCE [LARGE SCALE GENOMIC DNA]</scope>
    <source>
        <strain evidence="7 8">N1Y132</strain>
    </source>
</reference>
<comment type="subunit">
    <text evidence="2">Monomer.</text>
</comment>
<keyword evidence="8" id="KW-1185">Reference proteome</keyword>
<dbReference type="Pfam" id="PF07971">
    <property type="entry name" value="Glyco_hydro_92"/>
    <property type="match status" value="1"/>
</dbReference>
<dbReference type="Pfam" id="PF17678">
    <property type="entry name" value="Glyco_hydro_92N"/>
    <property type="match status" value="1"/>
</dbReference>
<sequence>MSKVSFSFVVLLFFAINSFMTSCGSMPQNSGDKEGLTQYVDPFIGTDSHGHVFLGANVPFGGVQVGPSNEYKGWDWSSSYHYSDSIVKGFTHLNLSGTGCADLGELLIMPATGELRMHNGSRDPIADKGYASYYRKNTEVAKPGYYKVDLESYGIKAEITATERVGYHRYTYPKAKQARLIIDLGQGNCDLPVETYLHQINETTYEGYRSSKGWAGTQIEYVHIVLSKPAKQFILQNANDRIDDVEGKGVYMKCALEFETTENEVVEVKVAVSPVSMKNAALNMEAEVPGWNFDEVYATADAKWNKELSKVTIKTDDISKKRVFYTAMYHTMIAPNLFSDVNGQYRGTDQKVYDNPGFTNYTLFSLWDTYRAAHPLFTITQPERVSDMINSMLLIFKQQGKLPVWHLRGFETNTMPGYSAIPVVVDACLKGYEGIDVEAAYEAIKETATGDHEPGVKDLMKYGYIPADFGPESVASNMEYAISDWAISKLADKLGKTEDAAYFANRAKAYQQYFDSETRFMRGKMEDGSWRTPFNPFSAEHRVNDYCEGNAWQYLWMVPQDPEGLIDLLGGDALFTQKLDSLFEVNDDMGEHASIDITGLVGMYAHGNEPSHHTAYMYAYAGEQHKTADLVRHIMTELYTDKPDGLCGNEDCGQMSAWYVFSSMGFYPVNPANGMYVFGSPLFDETCVSNPNGTEFKVIAENNSAENIFIQSVELNGTPYNKSYITHKEIINGGVLRFVMGPKPNTEFGFNKDDRPQSIVY</sequence>
<dbReference type="Proteomes" id="UP000605676">
    <property type="component" value="Unassembled WGS sequence"/>
</dbReference>
<keyword evidence="3" id="KW-0106">Calcium</keyword>
<proteinExistence type="predicted"/>
<evidence type="ECO:0000256" key="1">
    <source>
        <dbReference type="ARBA" id="ARBA00001913"/>
    </source>
</evidence>
<dbReference type="Gene3D" id="2.70.98.10">
    <property type="match status" value="1"/>
</dbReference>
<keyword evidence="7" id="KW-0378">Hydrolase</keyword>
<evidence type="ECO:0000256" key="2">
    <source>
        <dbReference type="ARBA" id="ARBA00011245"/>
    </source>
</evidence>
<dbReference type="Gene3D" id="1.20.1050.60">
    <property type="entry name" value="alpha-1,2-mannosidase"/>
    <property type="match status" value="1"/>
</dbReference>
<organism evidence="7 8">
    <name type="scientific">Carboxylicivirga marina</name>
    <dbReference type="NCBI Taxonomy" id="2800988"/>
    <lineage>
        <taxon>Bacteria</taxon>
        <taxon>Pseudomonadati</taxon>
        <taxon>Bacteroidota</taxon>
        <taxon>Bacteroidia</taxon>
        <taxon>Marinilabiliales</taxon>
        <taxon>Marinilabiliaceae</taxon>
        <taxon>Carboxylicivirga</taxon>
    </lineage>
</organism>
<dbReference type="SUPFAM" id="SSF48208">
    <property type="entry name" value="Six-hairpin glycosidases"/>
    <property type="match status" value="1"/>
</dbReference>
<dbReference type="Gene3D" id="1.20.1610.10">
    <property type="entry name" value="alpha-1,2-mannosidases domains"/>
    <property type="match status" value="1"/>
</dbReference>
<feature type="signal peptide" evidence="4">
    <location>
        <begin position="1"/>
        <end position="21"/>
    </location>
</feature>
<keyword evidence="7" id="KW-0326">Glycosidase</keyword>
<dbReference type="InterPro" id="IPR012939">
    <property type="entry name" value="Glyco_hydro_92"/>
</dbReference>
<evidence type="ECO:0000259" key="6">
    <source>
        <dbReference type="Pfam" id="PF17678"/>
    </source>
</evidence>
<dbReference type="Gene3D" id="3.30.2080.10">
    <property type="entry name" value="GH92 mannosidase domain"/>
    <property type="match status" value="1"/>
</dbReference>
<dbReference type="GO" id="GO:0016798">
    <property type="term" value="F:hydrolase activity, acting on glycosyl bonds"/>
    <property type="evidence" value="ECO:0007669"/>
    <property type="project" value="UniProtKB-KW"/>
</dbReference>
<dbReference type="RefSeq" id="WP_200466381.1">
    <property type="nucleotide sequence ID" value="NZ_JAENRR010000055.1"/>
</dbReference>
<dbReference type="NCBIfam" id="TIGR01180">
    <property type="entry name" value="aman2_put"/>
    <property type="match status" value="1"/>
</dbReference>
<gene>
    <name evidence="7" type="ORF">JIV24_17560</name>
</gene>
<evidence type="ECO:0000256" key="4">
    <source>
        <dbReference type="SAM" id="SignalP"/>
    </source>
</evidence>
<feature type="chain" id="PRO_5045952139" evidence="4">
    <location>
        <begin position="22"/>
        <end position="761"/>
    </location>
</feature>
<evidence type="ECO:0000313" key="8">
    <source>
        <dbReference type="Proteomes" id="UP000605676"/>
    </source>
</evidence>
<dbReference type="PANTHER" id="PTHR12143">
    <property type="entry name" value="PEPTIDE N-GLYCANASE PNGASE -RELATED"/>
    <property type="match status" value="1"/>
</dbReference>
<evidence type="ECO:0000259" key="5">
    <source>
        <dbReference type="Pfam" id="PF07971"/>
    </source>
</evidence>
<dbReference type="InterPro" id="IPR014718">
    <property type="entry name" value="GH-type_carb-bd"/>
</dbReference>
<evidence type="ECO:0000313" key="7">
    <source>
        <dbReference type="EMBL" id="MBK3519160.1"/>
    </source>
</evidence>
<dbReference type="InterPro" id="IPR005887">
    <property type="entry name" value="GH92_a_mannosidase_put"/>
</dbReference>
<comment type="cofactor">
    <cofactor evidence="1">
        <name>Ca(2+)</name>
        <dbReference type="ChEBI" id="CHEBI:29108"/>
    </cofactor>
</comment>
<dbReference type="EMBL" id="JAENRR010000055">
    <property type="protein sequence ID" value="MBK3519160.1"/>
    <property type="molecule type" value="Genomic_DNA"/>
</dbReference>
<evidence type="ECO:0000256" key="3">
    <source>
        <dbReference type="ARBA" id="ARBA00022837"/>
    </source>
</evidence>
<dbReference type="InterPro" id="IPR050883">
    <property type="entry name" value="PNGase"/>
</dbReference>
<name>A0ABS1HN96_9BACT</name>
<dbReference type="PROSITE" id="PS51257">
    <property type="entry name" value="PROKAR_LIPOPROTEIN"/>
    <property type="match status" value="1"/>
</dbReference>
<dbReference type="InterPro" id="IPR041371">
    <property type="entry name" value="GH92_N"/>
</dbReference>
<keyword evidence="4" id="KW-0732">Signal</keyword>
<feature type="domain" description="Glycosyl hydrolase family 92" evidence="5">
    <location>
        <begin position="279"/>
        <end position="742"/>
    </location>
</feature>
<dbReference type="EC" id="3.2.1.-" evidence="7"/>
<protein>
    <submittedName>
        <fullName evidence="7">GH92 family glycosyl hydrolase</fullName>
        <ecNumber evidence="7">3.2.1.-</ecNumber>
    </submittedName>
</protein>